<sequence>MSVSDDHPKVYSSEGQKEDDPTKSPTTSEHTKSDDFGMIKQRVGSKRTGLKKKIKLELQNPCPDKSSKNLLKKSVSSLGGDRGNSTPISSISSDENHVLLPQVLKRKENLCRSVEGWTELLCLRKGPGIPSARSEQITEKKNHLMSSKFNVKQSRKVSTSVHDHLVDPPNRAQSHTPSRSIKRTGISSSPTVKKDSSFLCPSISQYRALSSESKTATHPRKMSSGRAMSSGELKKNLGGDLPFFKNPRLHRTPRTDDEAVVSQPIFHAENNLVGETATLMEKNCGDPSINITRVLKLPNQPPISVKDQDLNSEPDETEREAFVSFGKSLDSAFPGLPRDVWTDNVGKNLVTPDSCELTEMDGDESQGKYFVDVDPIPIPGPPGSFLPSPGRMGSEELLGHSSLTTCRIRSSDDGHKVVDMDSSDSPVSAMSTVSNSIAGRSSSLSFTNLSAQSQVTEERNNPVVEGSPFEQIDNGEKELNFVKSKANLMLPEVNSVVQNIQPCCCSRKDASLMEKEINYDTKYEIHCVDVRAETLSEKEPPLPIMGKDVTNSPIGYTHHPGTMFRDCEFPSPSTSNPVLRLMGKNLTVVNKDDNLPSHSSMMIEPPGVTLSVENARIRQNQPNSFHHMFDNIQGDIPANHFDFKTSDPFKIPTNYRSSCHPSTAMYPTINTHEYGRGFSLVRPETYDIEKVSTQKADSWGGRRNGYHHGSTFQGNQWKFR</sequence>
<feature type="compositionally biased region" description="Basic and acidic residues" evidence="1">
    <location>
        <begin position="1"/>
        <end position="22"/>
    </location>
</feature>
<dbReference type="PANTHER" id="PTHR35767">
    <property type="entry name" value="HAPLESS PROTEIN"/>
    <property type="match status" value="1"/>
</dbReference>
<feature type="region of interest" description="Disordered" evidence="1">
    <location>
        <begin position="1"/>
        <end position="90"/>
    </location>
</feature>
<feature type="region of interest" description="Disordered" evidence="1">
    <location>
        <begin position="128"/>
        <end position="194"/>
    </location>
</feature>
<accession>A0A8X8XJZ1</accession>
<feature type="compositionally biased region" description="Polar residues" evidence="1">
    <location>
        <begin position="144"/>
        <end position="160"/>
    </location>
</feature>
<feature type="compositionally biased region" description="Basic residues" evidence="1">
    <location>
        <begin position="43"/>
        <end position="54"/>
    </location>
</feature>
<comment type="caution">
    <text evidence="2">The sequence shown here is derived from an EMBL/GenBank/DDBJ whole genome shotgun (WGS) entry which is preliminary data.</text>
</comment>
<dbReference type="Proteomes" id="UP000298416">
    <property type="component" value="Unassembled WGS sequence"/>
</dbReference>
<feature type="compositionally biased region" description="Polar residues" evidence="1">
    <location>
        <begin position="171"/>
        <end position="191"/>
    </location>
</feature>
<evidence type="ECO:0000313" key="3">
    <source>
        <dbReference type="Proteomes" id="UP000298416"/>
    </source>
</evidence>
<name>A0A8X8XJZ1_SALSN</name>
<dbReference type="PANTHER" id="PTHR35767:SF1">
    <property type="entry name" value="HAPLESS PROTEIN"/>
    <property type="match status" value="1"/>
</dbReference>
<reference evidence="2" key="2">
    <citation type="submission" date="2020-08" db="EMBL/GenBank/DDBJ databases">
        <title>Plant Genome Project.</title>
        <authorList>
            <person name="Zhang R.-G."/>
        </authorList>
    </citation>
    <scope>NUCLEOTIDE SEQUENCE</scope>
    <source>
        <strain evidence="2">Huo1</strain>
        <tissue evidence="2">Leaf</tissue>
    </source>
</reference>
<keyword evidence="3" id="KW-1185">Reference proteome</keyword>
<dbReference type="AlphaFoldDB" id="A0A8X8XJZ1"/>
<evidence type="ECO:0000313" key="2">
    <source>
        <dbReference type="EMBL" id="KAG6414349.1"/>
    </source>
</evidence>
<evidence type="ECO:0000256" key="1">
    <source>
        <dbReference type="SAM" id="MobiDB-lite"/>
    </source>
</evidence>
<protein>
    <submittedName>
        <fullName evidence="2">Uncharacterized protein</fullName>
    </submittedName>
</protein>
<proteinExistence type="predicted"/>
<feature type="region of interest" description="Disordered" evidence="1">
    <location>
        <begin position="209"/>
        <end position="234"/>
    </location>
</feature>
<gene>
    <name evidence="2" type="ORF">SASPL_127069</name>
</gene>
<reference evidence="2" key="1">
    <citation type="submission" date="2018-01" db="EMBL/GenBank/DDBJ databases">
        <authorList>
            <person name="Mao J.F."/>
        </authorList>
    </citation>
    <scope>NUCLEOTIDE SEQUENCE</scope>
    <source>
        <strain evidence="2">Huo1</strain>
        <tissue evidence="2">Leaf</tissue>
    </source>
</reference>
<organism evidence="2">
    <name type="scientific">Salvia splendens</name>
    <name type="common">Scarlet sage</name>
    <dbReference type="NCBI Taxonomy" id="180675"/>
    <lineage>
        <taxon>Eukaryota</taxon>
        <taxon>Viridiplantae</taxon>
        <taxon>Streptophyta</taxon>
        <taxon>Embryophyta</taxon>
        <taxon>Tracheophyta</taxon>
        <taxon>Spermatophyta</taxon>
        <taxon>Magnoliopsida</taxon>
        <taxon>eudicotyledons</taxon>
        <taxon>Gunneridae</taxon>
        <taxon>Pentapetalae</taxon>
        <taxon>asterids</taxon>
        <taxon>lamiids</taxon>
        <taxon>Lamiales</taxon>
        <taxon>Lamiaceae</taxon>
        <taxon>Nepetoideae</taxon>
        <taxon>Mentheae</taxon>
        <taxon>Salviinae</taxon>
        <taxon>Salvia</taxon>
        <taxon>Salvia subgen. Calosphace</taxon>
        <taxon>core Calosphace</taxon>
    </lineage>
</organism>
<feature type="compositionally biased region" description="Low complexity" evidence="1">
    <location>
        <begin position="68"/>
        <end position="78"/>
    </location>
</feature>
<dbReference type="EMBL" id="PNBA02000009">
    <property type="protein sequence ID" value="KAG6414349.1"/>
    <property type="molecule type" value="Genomic_DNA"/>
</dbReference>